<gene>
    <name evidence="5" type="primary">flp</name>
    <name evidence="5" type="ORF">LHYA1_G003328</name>
</gene>
<dbReference type="InterPro" id="IPR001466">
    <property type="entry name" value="Beta-lactam-related"/>
</dbReference>
<dbReference type="InterPro" id="IPR021860">
    <property type="entry name" value="Peptidase_S12_Pab87-rel_C"/>
</dbReference>
<proteinExistence type="inferred from homology"/>
<keyword evidence="2" id="KW-0732">Signal</keyword>
<protein>
    <submittedName>
        <fullName evidence="5">Protein flp</fullName>
    </submittedName>
</protein>
<keyword evidence="6" id="KW-1185">Reference proteome</keyword>
<evidence type="ECO:0000256" key="2">
    <source>
        <dbReference type="SAM" id="SignalP"/>
    </source>
</evidence>
<organism evidence="5 6">
    <name type="scientific">Lachnellula hyalina</name>
    <dbReference type="NCBI Taxonomy" id="1316788"/>
    <lineage>
        <taxon>Eukaryota</taxon>
        <taxon>Fungi</taxon>
        <taxon>Dikarya</taxon>
        <taxon>Ascomycota</taxon>
        <taxon>Pezizomycotina</taxon>
        <taxon>Leotiomycetes</taxon>
        <taxon>Helotiales</taxon>
        <taxon>Lachnaceae</taxon>
        <taxon>Lachnellula</taxon>
    </lineage>
</organism>
<dbReference type="RefSeq" id="XP_031007017.1">
    <property type="nucleotide sequence ID" value="XM_031148300.1"/>
</dbReference>
<dbReference type="Proteomes" id="UP000431533">
    <property type="component" value="Unassembled WGS sequence"/>
</dbReference>
<evidence type="ECO:0000259" key="4">
    <source>
        <dbReference type="Pfam" id="PF11954"/>
    </source>
</evidence>
<sequence length="539" mass="59877">MTNLKMFSKFFSLTALLQLVPCANGAGQQHVLKDKPTSPFDAKFAKLAKDTLELWHVPGVSIAVVDGNDTWAEGYGISSFPSTPVTPETLFCGASTTKAFTAAAMALLISSSNYTGLSWDTPISSLIREDFVLPDLYSTEHVTIEDALSHRTGMPAHDASYGGTNEKGEKRGVRDLVRSLRHLPLTAPLRMRFQYCNMMFVAVSHVVETLTGVGLGDFLKENIWEPLGMKSTYFDTDAAQAAPEPFAQGYVYYEEKYQPVPYMDLYIVSGAGAVISNVLDYSKWIRAFLTTSGPLSNSDYAALKTPRTLLPTSGELSRFPQPYTGPRSYALGWYHGVYQGYEYFGHSGGMEAFGAEVVIFPDLNYGLVSFGNTGETSNFAILKLIYDLIDEKLVIPPEKRYDWNKQNQALLHRRNHTYYNSPQALYPSIPSPPLPLTLPLASYTGTYTHPAYHALTLVLLNNTLHFYRDNASWVTTFELQHVSGEFFLAYMDSRAAPGGIFWAVRKAEFVLGSEGVVRKFGVALEVGMGEEGRIWFERV</sequence>
<dbReference type="AlphaFoldDB" id="A0A8H8R4E7"/>
<dbReference type="InterPro" id="IPR012338">
    <property type="entry name" value="Beta-lactam/transpept-like"/>
</dbReference>
<evidence type="ECO:0000313" key="5">
    <source>
        <dbReference type="EMBL" id="TVY28229.1"/>
    </source>
</evidence>
<dbReference type="PANTHER" id="PTHR46825">
    <property type="entry name" value="D-ALANYL-D-ALANINE-CARBOXYPEPTIDASE/ENDOPEPTIDASE AMPH"/>
    <property type="match status" value="1"/>
</dbReference>
<dbReference type="OrthoDB" id="5946976at2759"/>
<dbReference type="PANTHER" id="PTHR46825:SF15">
    <property type="entry name" value="BETA-LACTAMASE-RELATED DOMAIN-CONTAINING PROTEIN"/>
    <property type="match status" value="1"/>
</dbReference>
<feature type="signal peptide" evidence="2">
    <location>
        <begin position="1"/>
        <end position="25"/>
    </location>
</feature>
<dbReference type="GeneID" id="41983526"/>
<dbReference type="Pfam" id="PF00144">
    <property type="entry name" value="Beta-lactamase"/>
    <property type="match status" value="1"/>
</dbReference>
<dbReference type="Gene3D" id="3.40.710.10">
    <property type="entry name" value="DD-peptidase/beta-lactamase superfamily"/>
    <property type="match status" value="1"/>
</dbReference>
<name>A0A8H8R4E7_9HELO</name>
<evidence type="ECO:0000313" key="6">
    <source>
        <dbReference type="Proteomes" id="UP000431533"/>
    </source>
</evidence>
<evidence type="ECO:0000256" key="1">
    <source>
        <dbReference type="ARBA" id="ARBA00038215"/>
    </source>
</evidence>
<dbReference type="Gene3D" id="2.40.128.600">
    <property type="match status" value="1"/>
</dbReference>
<comment type="similarity">
    <text evidence="1">Belongs to the peptidase S12 family.</text>
</comment>
<dbReference type="SUPFAM" id="SSF56601">
    <property type="entry name" value="beta-lactamase/transpeptidase-like"/>
    <property type="match status" value="1"/>
</dbReference>
<comment type="caution">
    <text evidence="5">The sequence shown here is derived from an EMBL/GenBank/DDBJ whole genome shotgun (WGS) entry which is preliminary data.</text>
</comment>
<feature type="chain" id="PRO_5034866705" evidence="2">
    <location>
        <begin position="26"/>
        <end position="539"/>
    </location>
</feature>
<accession>A0A8H8R4E7</accession>
<evidence type="ECO:0000259" key="3">
    <source>
        <dbReference type="Pfam" id="PF00144"/>
    </source>
</evidence>
<dbReference type="EMBL" id="QGMH01000035">
    <property type="protein sequence ID" value="TVY28229.1"/>
    <property type="molecule type" value="Genomic_DNA"/>
</dbReference>
<reference evidence="5 6" key="1">
    <citation type="submission" date="2018-05" db="EMBL/GenBank/DDBJ databases">
        <title>Genome sequencing and assembly of the regulated plant pathogen Lachnellula willkommii and related sister species for the development of diagnostic species identification markers.</title>
        <authorList>
            <person name="Giroux E."/>
            <person name="Bilodeau G."/>
        </authorList>
    </citation>
    <scope>NUCLEOTIDE SEQUENCE [LARGE SCALE GENOMIC DNA]</scope>
    <source>
        <strain evidence="5 6">CBS 185.66</strain>
    </source>
</reference>
<dbReference type="Pfam" id="PF11954">
    <property type="entry name" value="DUF3471"/>
    <property type="match status" value="1"/>
</dbReference>
<feature type="domain" description="Beta-lactamase-related" evidence="3">
    <location>
        <begin position="54"/>
        <end position="376"/>
    </location>
</feature>
<feature type="domain" description="Peptidase S12 Pab87-related C-terminal" evidence="4">
    <location>
        <begin position="435"/>
        <end position="538"/>
    </location>
</feature>
<dbReference type="InterPro" id="IPR050491">
    <property type="entry name" value="AmpC-like"/>
</dbReference>